<gene>
    <name evidence="3" type="ORF">GCM10008942_08610</name>
</gene>
<keyword evidence="1" id="KW-0732">Signal</keyword>
<evidence type="ECO:0000256" key="1">
    <source>
        <dbReference type="SAM" id="SignalP"/>
    </source>
</evidence>
<dbReference type="RefSeq" id="WP_166932349.1">
    <property type="nucleotide sequence ID" value="NZ_BAAADD010000002.1"/>
</dbReference>
<dbReference type="Gene3D" id="3.30.1380.10">
    <property type="match status" value="1"/>
</dbReference>
<feature type="chain" id="PRO_5047049972" evidence="1">
    <location>
        <begin position="19"/>
        <end position="197"/>
    </location>
</feature>
<organism evidence="3 4">
    <name type="scientific">Rhizomicrobium electricum</name>
    <dbReference type="NCBI Taxonomy" id="480070"/>
    <lineage>
        <taxon>Bacteria</taxon>
        <taxon>Pseudomonadati</taxon>
        <taxon>Pseudomonadota</taxon>
        <taxon>Alphaproteobacteria</taxon>
        <taxon>Micropepsales</taxon>
        <taxon>Micropepsaceae</taxon>
        <taxon>Rhizomicrobium</taxon>
    </lineage>
</organism>
<evidence type="ECO:0000313" key="4">
    <source>
        <dbReference type="Proteomes" id="UP001499951"/>
    </source>
</evidence>
<protein>
    <submittedName>
        <fullName evidence="3">D-Ala-D-Ala carboxypeptidase family metallohydrolase</fullName>
    </submittedName>
</protein>
<feature type="domain" description="Peptidase M15A C-terminal" evidence="2">
    <location>
        <begin position="101"/>
        <end position="159"/>
    </location>
</feature>
<keyword evidence="4" id="KW-1185">Reference proteome</keyword>
<dbReference type="GO" id="GO:0004180">
    <property type="term" value="F:carboxypeptidase activity"/>
    <property type="evidence" value="ECO:0007669"/>
    <property type="project" value="UniProtKB-KW"/>
</dbReference>
<keyword evidence="3" id="KW-0645">Protease</keyword>
<comment type="caution">
    <text evidence="3">The sequence shown here is derived from an EMBL/GenBank/DDBJ whole genome shotgun (WGS) entry which is preliminary data.</text>
</comment>
<dbReference type="InterPro" id="IPR009045">
    <property type="entry name" value="Zn_M74/Hedgehog-like"/>
</dbReference>
<dbReference type="Pfam" id="PF08291">
    <property type="entry name" value="Peptidase_M15_3"/>
    <property type="match status" value="1"/>
</dbReference>
<evidence type="ECO:0000259" key="2">
    <source>
        <dbReference type="Pfam" id="PF08291"/>
    </source>
</evidence>
<keyword evidence="3" id="KW-0121">Carboxypeptidase</keyword>
<evidence type="ECO:0000313" key="3">
    <source>
        <dbReference type="EMBL" id="GAA0562467.1"/>
    </source>
</evidence>
<dbReference type="InterPro" id="IPR013230">
    <property type="entry name" value="Peptidase_M15A_C"/>
</dbReference>
<proteinExistence type="predicted"/>
<accession>A0ABP3P937</accession>
<dbReference type="SUPFAM" id="SSF55166">
    <property type="entry name" value="Hedgehog/DD-peptidase"/>
    <property type="match status" value="1"/>
</dbReference>
<dbReference type="EMBL" id="BAAADD010000002">
    <property type="protein sequence ID" value="GAA0562467.1"/>
    <property type="molecule type" value="Genomic_DNA"/>
</dbReference>
<feature type="signal peptide" evidence="1">
    <location>
        <begin position="1"/>
        <end position="18"/>
    </location>
</feature>
<sequence length="197" mass="21920">MIRAVVLAVVLFASAAQAEPSFFDWLDAAPGRRAEVAALQRYLDKTHVGDVLGPEDLLRNASSWRSCGLGYPWSMPPRELWPHVVPTLRFIRDQVIPEIGPVMVESGWREPKLNACAGGAPRSAHALYYALDLVPQDMITRRELIATVCRLHARKGKGYNIGLGFYDGVRFHIDSKAYRRWGSDNHGKTSPCSTFTG</sequence>
<dbReference type="Proteomes" id="UP001499951">
    <property type="component" value="Unassembled WGS sequence"/>
</dbReference>
<reference evidence="4" key="1">
    <citation type="journal article" date="2019" name="Int. J. Syst. Evol. Microbiol.">
        <title>The Global Catalogue of Microorganisms (GCM) 10K type strain sequencing project: providing services to taxonomists for standard genome sequencing and annotation.</title>
        <authorList>
            <consortium name="The Broad Institute Genomics Platform"/>
            <consortium name="The Broad Institute Genome Sequencing Center for Infectious Disease"/>
            <person name="Wu L."/>
            <person name="Ma J."/>
        </authorList>
    </citation>
    <scope>NUCLEOTIDE SEQUENCE [LARGE SCALE GENOMIC DNA]</scope>
    <source>
        <strain evidence="4">JCM 15089</strain>
    </source>
</reference>
<keyword evidence="3" id="KW-0378">Hydrolase</keyword>
<name>A0ABP3P937_9PROT</name>